<dbReference type="AlphaFoldDB" id="A0A382C9F6"/>
<accession>A0A382C9F6</accession>
<gene>
    <name evidence="1" type="ORF">METZ01_LOCUS174861</name>
</gene>
<organism evidence="1">
    <name type="scientific">marine metagenome</name>
    <dbReference type="NCBI Taxonomy" id="408172"/>
    <lineage>
        <taxon>unclassified sequences</taxon>
        <taxon>metagenomes</taxon>
        <taxon>ecological metagenomes</taxon>
    </lineage>
</organism>
<proteinExistence type="predicted"/>
<dbReference type="SUPFAM" id="SSF52518">
    <property type="entry name" value="Thiamin diphosphate-binding fold (THDP-binding)"/>
    <property type="match status" value="1"/>
</dbReference>
<protein>
    <recommendedName>
        <fullName evidence="2">Thiamine pyrophosphate enzyme N-terminal TPP-binding domain-containing protein</fullName>
    </recommendedName>
</protein>
<name>A0A382C9F6_9ZZZZ</name>
<dbReference type="EMBL" id="UINC01033166">
    <property type="protein sequence ID" value="SVB22007.1"/>
    <property type="molecule type" value="Genomic_DNA"/>
</dbReference>
<reference evidence="1" key="1">
    <citation type="submission" date="2018-05" db="EMBL/GenBank/DDBJ databases">
        <authorList>
            <person name="Lanie J.A."/>
            <person name="Ng W.-L."/>
            <person name="Kazmierczak K.M."/>
            <person name="Andrzejewski T.M."/>
            <person name="Davidsen T.M."/>
            <person name="Wayne K.J."/>
            <person name="Tettelin H."/>
            <person name="Glass J.I."/>
            <person name="Rusch D."/>
            <person name="Podicherti R."/>
            <person name="Tsui H.-C.T."/>
            <person name="Winkler M.E."/>
        </authorList>
    </citation>
    <scope>NUCLEOTIDE SEQUENCE</scope>
</reference>
<feature type="non-terminal residue" evidence="1">
    <location>
        <position position="1"/>
    </location>
</feature>
<evidence type="ECO:0008006" key="2">
    <source>
        <dbReference type="Google" id="ProtNLM"/>
    </source>
</evidence>
<evidence type="ECO:0000313" key="1">
    <source>
        <dbReference type="EMBL" id="SVB22007.1"/>
    </source>
</evidence>
<sequence>MPQMTGKDALAQMLIAEGIEYIFGNPGTS</sequence>
<feature type="non-terminal residue" evidence="1">
    <location>
        <position position="29"/>
    </location>
</feature>
<dbReference type="InterPro" id="IPR029061">
    <property type="entry name" value="THDP-binding"/>
</dbReference>